<protein>
    <recommendedName>
        <fullName evidence="3">3-hydroxy-3-methylglutaryl coenzyme A reductase</fullName>
        <shortName evidence="3">HMG-CoA reductase</shortName>
        <ecNumber evidence="3">1.1.1.88</ecNumber>
    </recommendedName>
</protein>
<dbReference type="InterPro" id="IPR002202">
    <property type="entry name" value="HMG_CoA_Rdtase"/>
</dbReference>
<sequence>MTTTTSRIPGLHRLTPLERLHKVAEIAGLGPEAVAHLANTGNLDAATADAMIENVIGTLNVPLGIATNLIVDGQEVLVPMATEESSVVAAVCNAARQCRNTGGFTTAMSGSLMIAQVQLVGVSNPEFARLRILEHRAEIEALCDETDPVLRAHGGGFRDLEVRVLAGRSGPMVIVHLVVDTRDAMGANAVNSMAEAVAPCLAEWTGGRPYLRILSNLADRRLARARATWALADIGGAEVRDGILAAFEFADLDPYRAATHNKGIMNGVSAVVLATGNDTRAVEAGAHAYAARSGQYRSLTQWEMDADGNLTGTLEMPLAVGLIGGATRSHPTARIALDILGVSSADRLARTIAAVGLAQNFAALKALATTGIQKGHMALHAKNIAVMAGAVGEEIDQVAREMVAQGRVRVDIAERLLKSLRG</sequence>
<keyword evidence="2 3" id="KW-0560">Oxidoreductase</keyword>
<evidence type="ECO:0000256" key="3">
    <source>
        <dbReference type="RuleBase" id="RU361219"/>
    </source>
</evidence>
<dbReference type="InterPro" id="IPR009029">
    <property type="entry name" value="HMG_CoA_Rdtase_sub-bd_dom_sf"/>
</dbReference>
<dbReference type="Pfam" id="PF00368">
    <property type="entry name" value="HMG-CoA_red"/>
    <property type="match status" value="1"/>
</dbReference>
<dbReference type="GO" id="GO:0004420">
    <property type="term" value="F:hydroxymethylglutaryl-CoA reductase (NADPH) activity"/>
    <property type="evidence" value="ECO:0007669"/>
    <property type="project" value="InterPro"/>
</dbReference>
<dbReference type="InterPro" id="IPR023076">
    <property type="entry name" value="HMG_CoA_Rdtase_CS"/>
</dbReference>
<dbReference type="GO" id="GO:0140643">
    <property type="term" value="F:hydroxymethylglutaryl-CoA reductase (NADH) activity"/>
    <property type="evidence" value="ECO:0007669"/>
    <property type="project" value="UniProtKB-EC"/>
</dbReference>
<dbReference type="Gene3D" id="1.10.8.660">
    <property type="match status" value="1"/>
</dbReference>
<dbReference type="PRINTS" id="PR00071">
    <property type="entry name" value="HMGCOARDTASE"/>
</dbReference>
<comment type="catalytic activity">
    <reaction evidence="3">
        <text>(R)-mevalonate + 2 NAD(+) + CoA = (3S)-3-hydroxy-3-methylglutaryl-CoA + 2 NADH + 2 H(+)</text>
        <dbReference type="Rhea" id="RHEA:14833"/>
        <dbReference type="ChEBI" id="CHEBI:15378"/>
        <dbReference type="ChEBI" id="CHEBI:36464"/>
        <dbReference type="ChEBI" id="CHEBI:43074"/>
        <dbReference type="ChEBI" id="CHEBI:57287"/>
        <dbReference type="ChEBI" id="CHEBI:57540"/>
        <dbReference type="ChEBI" id="CHEBI:57945"/>
        <dbReference type="EC" id="1.1.1.88"/>
    </reaction>
</comment>
<dbReference type="SUPFAM" id="SSF56542">
    <property type="entry name" value="Substrate-binding domain of HMG-CoA reductase"/>
    <property type="match status" value="1"/>
</dbReference>
<dbReference type="PROSITE" id="PS00318">
    <property type="entry name" value="HMG_COA_REDUCTASE_2"/>
    <property type="match status" value="1"/>
</dbReference>
<name>A0A1V2DW27_9GAMM</name>
<comment type="caution">
    <text evidence="4">The sequence shown here is derived from an EMBL/GenBank/DDBJ whole genome shotgun (WGS) entry which is preliminary data.</text>
</comment>
<evidence type="ECO:0000313" key="4">
    <source>
        <dbReference type="EMBL" id="ONF44832.1"/>
    </source>
</evidence>
<keyword evidence="3" id="KW-0520">NAD</keyword>
<dbReference type="CDD" id="cd00644">
    <property type="entry name" value="HMG-CoA_reductase_classII"/>
    <property type="match status" value="1"/>
</dbReference>
<evidence type="ECO:0000256" key="2">
    <source>
        <dbReference type="ARBA" id="ARBA00023002"/>
    </source>
</evidence>
<dbReference type="GO" id="GO:0015936">
    <property type="term" value="P:coenzyme A metabolic process"/>
    <property type="evidence" value="ECO:0007669"/>
    <property type="project" value="InterPro"/>
</dbReference>
<evidence type="ECO:0000313" key="5">
    <source>
        <dbReference type="Proteomes" id="UP000189339"/>
    </source>
</evidence>
<organism evidence="4 5">
    <name type="scientific">Marinobacter lutaoensis</name>
    <dbReference type="NCBI Taxonomy" id="135739"/>
    <lineage>
        <taxon>Bacteria</taxon>
        <taxon>Pseudomonadati</taxon>
        <taxon>Pseudomonadota</taxon>
        <taxon>Gammaproteobacteria</taxon>
        <taxon>Pseudomonadales</taxon>
        <taxon>Marinobacteraceae</taxon>
        <taxon>Marinobacter</taxon>
    </lineage>
</organism>
<dbReference type="UniPathway" id="UPA00257">
    <property type="reaction ID" value="UER00367"/>
</dbReference>
<dbReference type="InterPro" id="IPR009023">
    <property type="entry name" value="HMG_CoA_Rdtase_NAD(P)-bd_sf"/>
</dbReference>
<dbReference type="InterPro" id="IPR004553">
    <property type="entry name" value="HMG_CoA_Rdtase_bac-typ"/>
</dbReference>
<dbReference type="EC" id="1.1.1.88" evidence="3"/>
<gene>
    <name evidence="4" type="ORF">BTO32_03605</name>
</gene>
<keyword evidence="5" id="KW-1185">Reference proteome</keyword>
<dbReference type="AlphaFoldDB" id="A0A1V2DW27"/>
<dbReference type="PANTHER" id="PTHR10572">
    <property type="entry name" value="3-HYDROXY-3-METHYLGLUTARYL-COENZYME A REDUCTASE"/>
    <property type="match status" value="1"/>
</dbReference>
<proteinExistence type="inferred from homology"/>
<dbReference type="PROSITE" id="PS00066">
    <property type="entry name" value="HMG_COA_REDUCTASE_1"/>
    <property type="match status" value="1"/>
</dbReference>
<dbReference type="InterPro" id="IPR023074">
    <property type="entry name" value="HMG_CoA_Rdtase_cat_sf"/>
</dbReference>
<reference evidence="4 5" key="1">
    <citation type="submission" date="2016-12" db="EMBL/GenBank/DDBJ databases">
        <title>Marinobacter lutaoensis whole genome sequencing.</title>
        <authorList>
            <person name="Verma A."/>
            <person name="Krishnamurthi S."/>
        </authorList>
    </citation>
    <scope>NUCLEOTIDE SEQUENCE [LARGE SCALE GENOMIC DNA]</scope>
    <source>
        <strain evidence="4 5">T5054</strain>
    </source>
</reference>
<comment type="similarity">
    <text evidence="1 3">Belongs to the HMG-CoA reductase family.</text>
</comment>
<evidence type="ECO:0000256" key="1">
    <source>
        <dbReference type="ARBA" id="ARBA00007661"/>
    </source>
</evidence>
<dbReference type="NCBIfam" id="TIGR00532">
    <property type="entry name" value="HMG_CoA_R_NAD"/>
    <property type="match status" value="1"/>
</dbReference>
<comment type="pathway">
    <text evidence="3">Metabolic intermediate metabolism; (R)-mevalonate degradation; (S)-3-hydroxy-3-methylglutaryl-CoA from (R)-mevalonate: step 1/1.</text>
</comment>
<dbReference type="Proteomes" id="UP000189339">
    <property type="component" value="Unassembled WGS sequence"/>
</dbReference>
<dbReference type="PANTHER" id="PTHR10572:SF24">
    <property type="entry name" value="3-HYDROXY-3-METHYLGLUTARYL-COENZYME A REDUCTASE"/>
    <property type="match status" value="1"/>
</dbReference>
<dbReference type="PROSITE" id="PS01192">
    <property type="entry name" value="HMG_COA_REDUCTASE_3"/>
    <property type="match status" value="1"/>
</dbReference>
<dbReference type="PROSITE" id="PS50065">
    <property type="entry name" value="HMG_COA_REDUCTASE_4"/>
    <property type="match status" value="1"/>
</dbReference>
<dbReference type="Gene3D" id="3.90.770.10">
    <property type="entry name" value="3-hydroxy-3-methylglutaryl-coenzyme A Reductase, Chain A, domain 2"/>
    <property type="match status" value="2"/>
</dbReference>
<accession>A0A1V2DW27</accession>
<dbReference type="RefSeq" id="WP_076723081.1">
    <property type="nucleotide sequence ID" value="NZ_MSCW01000002.1"/>
</dbReference>
<dbReference type="EMBL" id="MSCW01000002">
    <property type="protein sequence ID" value="ONF44832.1"/>
    <property type="molecule type" value="Genomic_DNA"/>
</dbReference>
<dbReference type="SUPFAM" id="SSF55035">
    <property type="entry name" value="NAD-binding domain of HMG-CoA reductase"/>
    <property type="match status" value="1"/>
</dbReference>
<dbReference type="STRING" id="135739.BTO32_03605"/>
<dbReference type="OrthoDB" id="9764892at2"/>